<feature type="compositionally biased region" description="Basic residues" evidence="1">
    <location>
        <begin position="83"/>
        <end position="93"/>
    </location>
</feature>
<dbReference type="GO" id="GO:0000077">
    <property type="term" value="P:DNA damage checkpoint signaling"/>
    <property type="evidence" value="ECO:0000318"/>
    <property type="project" value="GO_Central"/>
</dbReference>
<protein>
    <submittedName>
        <fullName evidence="2">Uncharacterized protein</fullName>
    </submittedName>
</protein>
<evidence type="ECO:0000313" key="2">
    <source>
        <dbReference type="EMBL" id="EDO32346.1"/>
    </source>
</evidence>
<dbReference type="EMBL" id="DS469831">
    <property type="protein sequence ID" value="EDO32346.1"/>
    <property type="molecule type" value="Genomic_DNA"/>
</dbReference>
<dbReference type="GO" id="GO:0071479">
    <property type="term" value="P:cellular response to ionizing radiation"/>
    <property type="evidence" value="ECO:0007669"/>
    <property type="project" value="InterPro"/>
</dbReference>
<dbReference type="AlphaFoldDB" id="A7SVC2"/>
<dbReference type="GO" id="GO:0005634">
    <property type="term" value="C:nucleus"/>
    <property type="evidence" value="ECO:0000318"/>
    <property type="project" value="GO_Central"/>
</dbReference>
<dbReference type="HOGENOM" id="CLU_1050883_0_0_1"/>
<dbReference type="Pfam" id="PF15319">
    <property type="entry name" value="RHINO"/>
    <property type="match status" value="1"/>
</dbReference>
<dbReference type="GO" id="GO:0005694">
    <property type="term" value="C:chromosome"/>
    <property type="evidence" value="ECO:0000318"/>
    <property type="project" value="GO_Central"/>
</dbReference>
<dbReference type="InterPro" id="IPR029293">
    <property type="entry name" value="RHNO1"/>
</dbReference>
<evidence type="ECO:0000313" key="3">
    <source>
        <dbReference type="Proteomes" id="UP000001593"/>
    </source>
</evidence>
<name>A7SVC2_NEMVE</name>
<organism evidence="2 3">
    <name type="scientific">Nematostella vectensis</name>
    <name type="common">Starlet sea anemone</name>
    <dbReference type="NCBI Taxonomy" id="45351"/>
    <lineage>
        <taxon>Eukaryota</taxon>
        <taxon>Metazoa</taxon>
        <taxon>Cnidaria</taxon>
        <taxon>Anthozoa</taxon>
        <taxon>Hexacorallia</taxon>
        <taxon>Actiniaria</taxon>
        <taxon>Edwardsiidae</taxon>
        <taxon>Nematostella</taxon>
    </lineage>
</organism>
<dbReference type="GO" id="GO:0000725">
    <property type="term" value="P:recombinational repair"/>
    <property type="evidence" value="ECO:0000318"/>
    <property type="project" value="GO_Central"/>
</dbReference>
<feature type="compositionally biased region" description="Basic residues" evidence="1">
    <location>
        <begin position="118"/>
        <end position="134"/>
    </location>
</feature>
<keyword evidence="3" id="KW-1185">Reference proteome</keyword>
<proteinExistence type="predicted"/>
<feature type="region of interest" description="Disordered" evidence="1">
    <location>
        <begin position="83"/>
        <end position="139"/>
    </location>
</feature>
<dbReference type="Proteomes" id="UP000001593">
    <property type="component" value="Unassembled WGS sequence"/>
</dbReference>
<sequence length="265" mass="30799">MASKRKRKKKRVGETMERYKTPLVFAESPIEGDKHYRTPVQAARNPYLAPSIPVDEFDAKWVSPHFPNNISSPDLAILGKLRGRQRVNPRKKGKENNKQNPTKAAVKTLDFRHETRSAHRSTTKHDKRRRSARLRNKDMGETRKHFLFREIESQFEKRTCTRILAPDTPGESQFPVVLRRLRNKSRKSRNQSLVVVSRVLDWFSHHPLNNEVNFNKCSSHARTTLHAADIWWYSPPPAPKKNSLDDLTTILDIISKSKMPYVVFS</sequence>
<reference evidence="2 3" key="1">
    <citation type="journal article" date="2007" name="Science">
        <title>Sea anemone genome reveals ancestral eumetazoan gene repertoire and genomic organization.</title>
        <authorList>
            <person name="Putnam N.H."/>
            <person name="Srivastava M."/>
            <person name="Hellsten U."/>
            <person name="Dirks B."/>
            <person name="Chapman J."/>
            <person name="Salamov A."/>
            <person name="Terry A."/>
            <person name="Shapiro H."/>
            <person name="Lindquist E."/>
            <person name="Kapitonov V.V."/>
            <person name="Jurka J."/>
            <person name="Genikhovich G."/>
            <person name="Grigoriev I.V."/>
            <person name="Lucas S.M."/>
            <person name="Steele R.E."/>
            <person name="Finnerty J.R."/>
            <person name="Technau U."/>
            <person name="Martindale M.Q."/>
            <person name="Rokhsar D.S."/>
        </authorList>
    </citation>
    <scope>NUCLEOTIDE SEQUENCE [LARGE SCALE GENOMIC DNA]</scope>
    <source>
        <strain evidence="3">CH2 X CH6</strain>
    </source>
</reference>
<dbReference type="PANTHER" id="PTHR35541">
    <property type="entry name" value="RAD9, HUS1, RAD1-INTERACTING NUCLEAR ORPHAN PROTEIN 1"/>
    <property type="match status" value="1"/>
</dbReference>
<evidence type="ECO:0000256" key="1">
    <source>
        <dbReference type="SAM" id="MobiDB-lite"/>
    </source>
</evidence>
<dbReference type="InParanoid" id="A7SVC2"/>
<accession>A7SVC2</accession>
<gene>
    <name evidence="2" type="ORF">NEMVEDRAFT_v1g247622</name>
</gene>
<dbReference type="PANTHER" id="PTHR35541:SF1">
    <property type="entry name" value="RAD9, HUS1, RAD1-INTERACTING NUCLEAR ORPHAN PROTEIN 1"/>
    <property type="match status" value="1"/>
</dbReference>